<dbReference type="AlphaFoldDB" id="A0A2R6XRZ8"/>
<organism evidence="2 3">
    <name type="scientific">Marchantia polymorpha</name>
    <name type="common">Common liverwort</name>
    <name type="synonym">Marchantia aquatica</name>
    <dbReference type="NCBI Taxonomy" id="3197"/>
    <lineage>
        <taxon>Eukaryota</taxon>
        <taxon>Viridiplantae</taxon>
        <taxon>Streptophyta</taxon>
        <taxon>Embryophyta</taxon>
        <taxon>Marchantiophyta</taxon>
        <taxon>Marchantiopsida</taxon>
        <taxon>Marchantiidae</taxon>
        <taxon>Marchantiales</taxon>
        <taxon>Marchantiaceae</taxon>
        <taxon>Marchantia</taxon>
    </lineage>
</organism>
<accession>A0A2R6XRZ8</accession>
<evidence type="ECO:0000313" key="3">
    <source>
        <dbReference type="Proteomes" id="UP000244005"/>
    </source>
</evidence>
<evidence type="ECO:0000313" key="2">
    <source>
        <dbReference type="EMBL" id="PTQ48890.1"/>
    </source>
</evidence>
<proteinExistence type="predicted"/>
<keyword evidence="3" id="KW-1185">Reference proteome</keyword>
<feature type="region of interest" description="Disordered" evidence="1">
    <location>
        <begin position="51"/>
        <end position="75"/>
    </location>
</feature>
<protein>
    <submittedName>
        <fullName evidence="2">Uncharacterized protein</fullName>
    </submittedName>
</protein>
<gene>
    <name evidence="2" type="ORF">MARPO_0004s0152</name>
</gene>
<evidence type="ECO:0000256" key="1">
    <source>
        <dbReference type="SAM" id="MobiDB-lite"/>
    </source>
</evidence>
<dbReference type="EMBL" id="KZ772676">
    <property type="protein sequence ID" value="PTQ48890.1"/>
    <property type="molecule type" value="Genomic_DNA"/>
</dbReference>
<dbReference type="Proteomes" id="UP000244005">
    <property type="component" value="Unassembled WGS sequence"/>
</dbReference>
<reference evidence="3" key="1">
    <citation type="journal article" date="2017" name="Cell">
        <title>Insights into land plant evolution garnered from the Marchantia polymorpha genome.</title>
        <authorList>
            <person name="Bowman J.L."/>
            <person name="Kohchi T."/>
            <person name="Yamato K.T."/>
            <person name="Jenkins J."/>
            <person name="Shu S."/>
            <person name="Ishizaki K."/>
            <person name="Yamaoka S."/>
            <person name="Nishihama R."/>
            <person name="Nakamura Y."/>
            <person name="Berger F."/>
            <person name="Adam C."/>
            <person name="Aki S.S."/>
            <person name="Althoff F."/>
            <person name="Araki T."/>
            <person name="Arteaga-Vazquez M.A."/>
            <person name="Balasubrmanian S."/>
            <person name="Barry K."/>
            <person name="Bauer D."/>
            <person name="Boehm C.R."/>
            <person name="Briginshaw L."/>
            <person name="Caballero-Perez J."/>
            <person name="Catarino B."/>
            <person name="Chen F."/>
            <person name="Chiyoda S."/>
            <person name="Chovatia M."/>
            <person name="Davies K.M."/>
            <person name="Delmans M."/>
            <person name="Demura T."/>
            <person name="Dierschke T."/>
            <person name="Dolan L."/>
            <person name="Dorantes-Acosta A.E."/>
            <person name="Eklund D.M."/>
            <person name="Florent S.N."/>
            <person name="Flores-Sandoval E."/>
            <person name="Fujiyama A."/>
            <person name="Fukuzawa H."/>
            <person name="Galik B."/>
            <person name="Grimanelli D."/>
            <person name="Grimwood J."/>
            <person name="Grossniklaus U."/>
            <person name="Hamada T."/>
            <person name="Haseloff J."/>
            <person name="Hetherington A.J."/>
            <person name="Higo A."/>
            <person name="Hirakawa Y."/>
            <person name="Hundley H.N."/>
            <person name="Ikeda Y."/>
            <person name="Inoue K."/>
            <person name="Inoue S.I."/>
            <person name="Ishida S."/>
            <person name="Jia Q."/>
            <person name="Kakita M."/>
            <person name="Kanazawa T."/>
            <person name="Kawai Y."/>
            <person name="Kawashima T."/>
            <person name="Kennedy M."/>
            <person name="Kinose K."/>
            <person name="Kinoshita T."/>
            <person name="Kohara Y."/>
            <person name="Koide E."/>
            <person name="Komatsu K."/>
            <person name="Kopischke S."/>
            <person name="Kubo M."/>
            <person name="Kyozuka J."/>
            <person name="Lagercrantz U."/>
            <person name="Lin S.S."/>
            <person name="Lindquist E."/>
            <person name="Lipzen A.M."/>
            <person name="Lu C.W."/>
            <person name="De Luna E."/>
            <person name="Martienssen R.A."/>
            <person name="Minamino N."/>
            <person name="Mizutani M."/>
            <person name="Mizutani M."/>
            <person name="Mochizuki N."/>
            <person name="Monte I."/>
            <person name="Mosher R."/>
            <person name="Nagasaki H."/>
            <person name="Nakagami H."/>
            <person name="Naramoto S."/>
            <person name="Nishitani K."/>
            <person name="Ohtani M."/>
            <person name="Okamoto T."/>
            <person name="Okumura M."/>
            <person name="Phillips J."/>
            <person name="Pollak B."/>
            <person name="Reinders A."/>
            <person name="Rovekamp M."/>
            <person name="Sano R."/>
            <person name="Sawa S."/>
            <person name="Schmid M.W."/>
            <person name="Shirakawa M."/>
            <person name="Solano R."/>
            <person name="Spunde A."/>
            <person name="Suetsugu N."/>
            <person name="Sugano S."/>
            <person name="Sugiyama A."/>
            <person name="Sun R."/>
            <person name="Suzuki Y."/>
            <person name="Takenaka M."/>
            <person name="Takezawa D."/>
            <person name="Tomogane H."/>
            <person name="Tsuzuki M."/>
            <person name="Ueda T."/>
            <person name="Umeda M."/>
            <person name="Ward J.M."/>
            <person name="Watanabe Y."/>
            <person name="Yazaki K."/>
            <person name="Yokoyama R."/>
            <person name="Yoshitake Y."/>
            <person name="Yotsui I."/>
            <person name="Zachgo S."/>
            <person name="Schmutz J."/>
        </authorList>
    </citation>
    <scope>NUCLEOTIDE SEQUENCE [LARGE SCALE GENOMIC DNA]</scope>
    <source>
        <strain evidence="3">Tak-1</strain>
    </source>
</reference>
<sequence>MMRHDEFKPRHSIASRLATELCKKMLPIHVPISLTSPMFVGVAGVAMTPKHDRSLGPPLDLKRRNRKQNDNDNTPNARLLTLAGRFTSRILMFSFNVSTNKSISLQMILLCCLDSLTSSNARISFFTAFPTTPRLIITTASAILTMSWACSHRTLLTSNKHYMALLWPKSNIP</sequence>
<name>A0A2R6XRZ8_MARPO</name>